<evidence type="ECO:0000313" key="2">
    <source>
        <dbReference type="EMBL" id="AEP28726.1"/>
    </source>
</evidence>
<feature type="signal peptide" evidence="1">
    <location>
        <begin position="1"/>
        <end position="20"/>
    </location>
</feature>
<organism evidence="2 3">
    <name type="scientific">Glaciecola nitratireducens (strain JCM 12485 / KCTC 12276 / FR1064)</name>
    <dbReference type="NCBI Taxonomy" id="1085623"/>
    <lineage>
        <taxon>Bacteria</taxon>
        <taxon>Pseudomonadati</taxon>
        <taxon>Pseudomonadota</taxon>
        <taxon>Gammaproteobacteria</taxon>
        <taxon>Alteromonadales</taxon>
        <taxon>Alteromonadaceae</taxon>
        <taxon>Brumicola</taxon>
    </lineage>
</organism>
<dbReference type="RefSeq" id="WP_014107603.1">
    <property type="nucleotide sequence ID" value="NC_016041.1"/>
</dbReference>
<evidence type="ECO:0000313" key="3">
    <source>
        <dbReference type="Proteomes" id="UP000009282"/>
    </source>
</evidence>
<dbReference type="InterPro" id="IPR032577">
    <property type="entry name" value="DUF4920"/>
</dbReference>
<keyword evidence="1" id="KW-0732">Signal</keyword>
<evidence type="ECO:0008006" key="4">
    <source>
        <dbReference type="Google" id="ProtNLM"/>
    </source>
</evidence>
<sequence length="172" mass="18802">MKCKVLLIAAIVIASTSVFVASAEEIETNENSVVLRLSEPVAQDAKSETFGAELDETLQKVTLKDLVAQSTDYVGKPFQLDTKVAKVCQKKGCFFIAQQGDDVMRVAFRDYGFFVPTDSAGKTVTLAGELIKKEMTTEQVEHFNKDMQGGSDVVKEGVVYEILADSVRVPRA</sequence>
<accession>G4QEG3</accession>
<dbReference type="EMBL" id="CP003060">
    <property type="protein sequence ID" value="AEP28726.1"/>
    <property type="molecule type" value="Genomic_DNA"/>
</dbReference>
<dbReference type="STRING" id="1085623.GNIT_0572"/>
<feature type="chain" id="PRO_5003467759" description="DUF4920 domain-containing protein" evidence="1">
    <location>
        <begin position="21"/>
        <end position="172"/>
    </location>
</feature>
<dbReference type="HOGENOM" id="CLU_1650501_0_0_6"/>
<name>G4QEG3_GLANF</name>
<keyword evidence="3" id="KW-1185">Reference proteome</keyword>
<dbReference type="KEGG" id="gni:GNIT_0572"/>
<dbReference type="OrthoDB" id="129527at2"/>
<gene>
    <name evidence="2" type="ordered locus">GNIT_0572</name>
</gene>
<dbReference type="Proteomes" id="UP000009282">
    <property type="component" value="Chromosome"/>
</dbReference>
<evidence type="ECO:0000256" key="1">
    <source>
        <dbReference type="SAM" id="SignalP"/>
    </source>
</evidence>
<dbReference type="AlphaFoldDB" id="G4QEG3"/>
<reference evidence="2 3" key="1">
    <citation type="journal article" date="2011" name="J. Bacteriol.">
        <title>Complete genome sequence of seawater bacterium Glaciecola nitratireducens FR1064T.</title>
        <authorList>
            <person name="Bian F."/>
            <person name="Qin Q.L."/>
            <person name="Xie B.B."/>
            <person name="Shu Y.L."/>
            <person name="Zhang X.Y."/>
            <person name="Yu Y."/>
            <person name="Chen B."/>
            <person name="Chen X.L."/>
            <person name="Zhou B.C."/>
            <person name="Zhang Y.Z."/>
        </authorList>
    </citation>
    <scope>NUCLEOTIDE SEQUENCE [LARGE SCALE GENOMIC DNA]</scope>
    <source>
        <strain evidence="3">JCM 12485 / KCTC 12276 / FR1064</strain>
    </source>
</reference>
<protein>
    <recommendedName>
        <fullName evidence="4">DUF4920 domain-containing protein</fullName>
    </recommendedName>
</protein>
<proteinExistence type="predicted"/>
<dbReference type="Pfam" id="PF16267">
    <property type="entry name" value="DUF4920"/>
    <property type="match status" value="1"/>
</dbReference>